<accession>A0ABN8WP14</accession>
<dbReference type="PANTHER" id="PTHR43396">
    <property type="entry name" value="FLAVOHEMOPROTEIN"/>
    <property type="match status" value="1"/>
</dbReference>
<dbReference type="Proteomes" id="UP001162085">
    <property type="component" value="Chromosome 14"/>
</dbReference>
<dbReference type="PANTHER" id="PTHR43396:SF6">
    <property type="entry name" value="ABL201WP"/>
    <property type="match status" value="1"/>
</dbReference>
<feature type="compositionally biased region" description="Low complexity" evidence="1">
    <location>
        <begin position="376"/>
        <end position="399"/>
    </location>
</feature>
<dbReference type="InterPro" id="IPR044399">
    <property type="entry name" value="Mb-like_M"/>
</dbReference>
<name>A0ABN8WP14_SACUV</name>
<dbReference type="InterPro" id="IPR009050">
    <property type="entry name" value="Globin-like_sf"/>
</dbReference>
<dbReference type="Gene3D" id="1.10.490.10">
    <property type="entry name" value="Globins"/>
    <property type="match status" value="1"/>
</dbReference>
<sequence length="425" mass="48250">MTGDREVFLQLVLNNVMARKDVSYNEPMMYDVPLPYYNGSRMEHLEYLRINDRAGSHDNSIRSEMSSKHPGSQFMPQSIFDSESSVHQEEGDDSANTEKYDFKVNERGIVLLQMSWDILLKEYLTPEELKVFHTLLYSNKDINSTERPYLNTNFDGIISKTPEPTVKSSKIKNRDNDDKVDTALFCSQFYDNLISMDPLLEEYFPSLRHQAVSFCKVLNSAIDNLEDVHVLDDYIVKLGKRHSRILGIKTVGFEVMGMAFMITLQDRFGSFFTLELKNLWGQLYSYLANCMIKAGKDPMEKTKSCAPGQEDSTVLKLPVAKLATHDMSTINELQLVKTKNATTPNNITQVLKNRPNPEILIEEIPTTQRKDDRTGSSSISPKGSESTKPSVGSSSVVESSIKKSSYEKKIRVIQKTAQQKNCSIM</sequence>
<evidence type="ECO:0000313" key="3">
    <source>
        <dbReference type="EMBL" id="CAI4051229.1"/>
    </source>
</evidence>
<evidence type="ECO:0000256" key="1">
    <source>
        <dbReference type="SAM" id="MobiDB-lite"/>
    </source>
</evidence>
<feature type="region of interest" description="Disordered" evidence="1">
    <location>
        <begin position="346"/>
        <end position="402"/>
    </location>
</feature>
<keyword evidence="4" id="KW-1185">Reference proteome</keyword>
<organism evidence="3 4">
    <name type="scientific">Saccharomyces uvarum</name>
    <name type="common">Yeast</name>
    <name type="synonym">Saccharomyces bayanus var. uvarum</name>
    <dbReference type="NCBI Taxonomy" id="230603"/>
    <lineage>
        <taxon>Eukaryota</taxon>
        <taxon>Fungi</taxon>
        <taxon>Dikarya</taxon>
        <taxon>Ascomycota</taxon>
        <taxon>Saccharomycotina</taxon>
        <taxon>Saccharomycetes</taxon>
        <taxon>Saccharomycetales</taxon>
        <taxon>Saccharomycetaceae</taxon>
        <taxon>Saccharomyces</taxon>
    </lineage>
</organism>
<evidence type="ECO:0000259" key="2">
    <source>
        <dbReference type="PROSITE" id="PS01033"/>
    </source>
</evidence>
<dbReference type="SUPFAM" id="SSF46458">
    <property type="entry name" value="Globin-like"/>
    <property type="match status" value="1"/>
</dbReference>
<reference evidence="3" key="1">
    <citation type="submission" date="2022-10" db="EMBL/GenBank/DDBJ databases">
        <authorList>
            <person name="Byrne P K."/>
        </authorList>
    </citation>
    <scope>NUCLEOTIDE SEQUENCE</scope>
    <source>
        <strain evidence="3">ZP964</strain>
    </source>
</reference>
<evidence type="ECO:0000313" key="4">
    <source>
        <dbReference type="Proteomes" id="UP001162085"/>
    </source>
</evidence>
<feature type="region of interest" description="Disordered" evidence="1">
    <location>
        <begin position="58"/>
        <end position="77"/>
    </location>
</feature>
<dbReference type="CDD" id="cd01040">
    <property type="entry name" value="Mb-like"/>
    <property type="match status" value="1"/>
</dbReference>
<dbReference type="Pfam" id="PF00042">
    <property type="entry name" value="Globin"/>
    <property type="match status" value="1"/>
</dbReference>
<dbReference type="PROSITE" id="PS01033">
    <property type="entry name" value="GLOBIN"/>
    <property type="match status" value="1"/>
</dbReference>
<dbReference type="EMBL" id="OX365941">
    <property type="protein sequence ID" value="CAI4051229.1"/>
    <property type="molecule type" value="Genomic_DNA"/>
</dbReference>
<feature type="domain" description="Globin" evidence="2">
    <location>
        <begin position="164"/>
        <end position="296"/>
    </location>
</feature>
<gene>
    <name evidence="3" type="primary">SUVZ14G0990</name>
    <name evidence="3" type="ORF">SUVZ_14G0990</name>
</gene>
<feature type="compositionally biased region" description="Basic and acidic residues" evidence="1">
    <location>
        <begin position="58"/>
        <end position="67"/>
    </location>
</feature>
<proteinExistence type="predicted"/>
<dbReference type="InterPro" id="IPR012292">
    <property type="entry name" value="Globin/Proto"/>
</dbReference>
<protein>
    <recommendedName>
        <fullName evidence="2">Globin domain-containing protein</fullName>
    </recommendedName>
</protein>
<dbReference type="InterPro" id="IPR000971">
    <property type="entry name" value="Globin"/>
</dbReference>